<keyword evidence="2" id="KW-0812">Transmembrane</keyword>
<dbReference type="GO" id="GO:0005737">
    <property type="term" value="C:cytoplasm"/>
    <property type="evidence" value="ECO:0007669"/>
    <property type="project" value="TreeGrafter"/>
</dbReference>
<dbReference type="CDD" id="cd00326">
    <property type="entry name" value="alpha_CA"/>
    <property type="match status" value="1"/>
</dbReference>
<protein>
    <recommendedName>
        <fullName evidence="3">Alpha-carbonic anhydrase domain-containing protein</fullName>
    </recommendedName>
</protein>
<dbReference type="PANTHER" id="PTHR18952:SF176">
    <property type="entry name" value="CARBONIC ANHYDRASE"/>
    <property type="match status" value="1"/>
</dbReference>
<dbReference type="PROSITE" id="PS51144">
    <property type="entry name" value="ALPHA_CA_2"/>
    <property type="match status" value="1"/>
</dbReference>
<dbReference type="AlphaFoldDB" id="A0A6V7UKE6"/>
<feature type="transmembrane region" description="Helical" evidence="2">
    <location>
        <begin position="12"/>
        <end position="29"/>
    </location>
</feature>
<dbReference type="PANTHER" id="PTHR18952">
    <property type="entry name" value="CARBONIC ANHYDRASE"/>
    <property type="match status" value="1"/>
</dbReference>
<dbReference type="SMART" id="SM01057">
    <property type="entry name" value="Carb_anhydrase"/>
    <property type="match status" value="1"/>
</dbReference>
<dbReference type="GO" id="GO:0008270">
    <property type="term" value="F:zinc ion binding"/>
    <property type="evidence" value="ECO:0007669"/>
    <property type="project" value="InterPro"/>
</dbReference>
<dbReference type="InterPro" id="IPR036398">
    <property type="entry name" value="CA_dom_sf"/>
</dbReference>
<proteinExistence type="inferred from homology"/>
<evidence type="ECO:0000313" key="5">
    <source>
        <dbReference type="Proteomes" id="UP000580250"/>
    </source>
</evidence>
<organism evidence="4 5">
    <name type="scientific">Meloidogyne enterolobii</name>
    <name type="common">Root-knot nematode worm</name>
    <name type="synonym">Meloidogyne mayaguensis</name>
    <dbReference type="NCBI Taxonomy" id="390850"/>
    <lineage>
        <taxon>Eukaryota</taxon>
        <taxon>Metazoa</taxon>
        <taxon>Ecdysozoa</taxon>
        <taxon>Nematoda</taxon>
        <taxon>Chromadorea</taxon>
        <taxon>Rhabditida</taxon>
        <taxon>Tylenchina</taxon>
        <taxon>Tylenchomorpha</taxon>
        <taxon>Tylenchoidea</taxon>
        <taxon>Meloidogynidae</taxon>
        <taxon>Meloidogyninae</taxon>
        <taxon>Meloidogyne</taxon>
    </lineage>
</organism>
<evidence type="ECO:0000313" key="4">
    <source>
        <dbReference type="EMBL" id="CAD2160327.1"/>
    </source>
</evidence>
<reference evidence="4 5" key="1">
    <citation type="submission" date="2020-08" db="EMBL/GenBank/DDBJ databases">
        <authorList>
            <person name="Koutsovoulos G."/>
            <person name="Danchin GJ E."/>
        </authorList>
    </citation>
    <scope>NUCLEOTIDE SEQUENCE [LARGE SCALE GENOMIC DNA]</scope>
</reference>
<dbReference type="OrthoDB" id="429145at2759"/>
<keyword evidence="2" id="KW-0472">Membrane</keyword>
<dbReference type="SUPFAM" id="SSF51069">
    <property type="entry name" value="Carbonic anhydrase"/>
    <property type="match status" value="1"/>
</dbReference>
<keyword evidence="2" id="KW-1133">Transmembrane helix</keyword>
<feature type="domain" description="Alpha-carbonic anhydrase" evidence="3">
    <location>
        <begin position="129"/>
        <end position="394"/>
    </location>
</feature>
<evidence type="ECO:0000259" key="3">
    <source>
        <dbReference type="PROSITE" id="PS51144"/>
    </source>
</evidence>
<dbReference type="InterPro" id="IPR001148">
    <property type="entry name" value="CA_dom"/>
</dbReference>
<evidence type="ECO:0000256" key="1">
    <source>
        <dbReference type="ARBA" id="ARBA00010718"/>
    </source>
</evidence>
<evidence type="ECO:0000256" key="2">
    <source>
        <dbReference type="SAM" id="Phobius"/>
    </source>
</evidence>
<dbReference type="EMBL" id="CAJEWN010000078">
    <property type="protein sequence ID" value="CAD2160327.1"/>
    <property type="molecule type" value="Genomic_DNA"/>
</dbReference>
<dbReference type="Pfam" id="PF00194">
    <property type="entry name" value="Carb_anhydrase"/>
    <property type="match status" value="1"/>
</dbReference>
<dbReference type="InterPro" id="IPR023561">
    <property type="entry name" value="Carbonic_anhydrase_a-class"/>
</dbReference>
<comment type="caution">
    <text evidence="4">The sequence shown here is derived from an EMBL/GenBank/DDBJ whole genome shotgun (WGS) entry which is preliminary data.</text>
</comment>
<sequence length="397" mass="44883">MNCKKYFNFKNISQVIAVGIVIFASYVIYCSRQKTDDGVDYITALLTFAKAMNDSEFNKEIVSAMDSKCKGSIAEATTNYNLMMFALIVALFGIGYMFYCHVMTMYDARQTQTSNAQTEAIGRLQTTVNELVVEVRGQPSNRLDHNIQPINAYKQSPINISPASTAYDLTISNPFFGVDYANKEYCVKNFDGLCIIPTATRKLPSFQCGVFRNQVFHLEKIMINWGTSHNNGSLHTINNEGFAAEIQFIHRNKKFTNLSNALKHPEEPGALFIAVLLREATDDNQILEPLIAALPNVIYDSGTNSSRLNNFDPALLLEFINDHQFWLYEGSEAYEPFRETVQWLVSHSVLSISQNQLGRLRVLRKTPQGSDLSQPLLSTRALQPLNDRIVRSSFIWH</sequence>
<dbReference type="Gene3D" id="3.10.200.10">
    <property type="entry name" value="Alpha carbonic anhydrase"/>
    <property type="match status" value="1"/>
</dbReference>
<accession>A0A6V7UKE6</accession>
<dbReference type="Proteomes" id="UP000580250">
    <property type="component" value="Unassembled WGS sequence"/>
</dbReference>
<name>A0A6V7UKE6_MELEN</name>
<feature type="transmembrane region" description="Helical" evidence="2">
    <location>
        <begin position="80"/>
        <end position="99"/>
    </location>
</feature>
<dbReference type="GO" id="GO:0004089">
    <property type="term" value="F:carbonate dehydratase activity"/>
    <property type="evidence" value="ECO:0007669"/>
    <property type="project" value="InterPro"/>
</dbReference>
<gene>
    <name evidence="4" type="ORF">MENT_LOCUS14198</name>
</gene>
<comment type="similarity">
    <text evidence="1">Belongs to the alpha-carbonic anhydrase family.</text>
</comment>